<feature type="region of interest" description="Disordered" evidence="1">
    <location>
        <begin position="147"/>
        <end position="169"/>
    </location>
</feature>
<organism evidence="2 3">
    <name type="scientific">Paenibacillus thiaminolyticus</name>
    <name type="common">Bacillus thiaminolyticus</name>
    <dbReference type="NCBI Taxonomy" id="49283"/>
    <lineage>
        <taxon>Bacteria</taxon>
        <taxon>Bacillati</taxon>
        <taxon>Bacillota</taxon>
        <taxon>Bacilli</taxon>
        <taxon>Bacillales</taxon>
        <taxon>Paenibacillaceae</taxon>
        <taxon>Paenibacillus</taxon>
    </lineage>
</organism>
<dbReference type="EMBL" id="QYZD01000003">
    <property type="protein sequence ID" value="RJG25499.1"/>
    <property type="molecule type" value="Genomic_DNA"/>
</dbReference>
<reference evidence="2 3" key="1">
    <citation type="submission" date="2018-09" db="EMBL/GenBank/DDBJ databases">
        <title>Paenibacillus SK2017-BO5.</title>
        <authorList>
            <person name="Piskunova J.V."/>
            <person name="Dubiley S.A."/>
            <person name="Severinov K.V."/>
        </authorList>
    </citation>
    <scope>NUCLEOTIDE SEQUENCE [LARGE SCALE GENOMIC DNA]</scope>
    <source>
        <strain evidence="2 3">BO5</strain>
    </source>
</reference>
<evidence type="ECO:0000313" key="3">
    <source>
        <dbReference type="Proteomes" id="UP000266177"/>
    </source>
</evidence>
<dbReference type="AlphaFoldDB" id="A0A3A3GLC6"/>
<sequence>MYVGNNPIRYVDPSGYSSQNVGCGGGGKKEGPYGGTNDPQQWSSDKGIYSVAYEVKLPKHMYPGVSDARHFQEANRQLHEAFQVDPRFAQKMEALYPGITDGVKPGKRGAFPRKAPTQDVTWHHEPSREGILQLVPYDQHTAKGKIQGIFHPDGKGGMENWGGGRKRKK</sequence>
<dbReference type="Proteomes" id="UP000266177">
    <property type="component" value="Unassembled WGS sequence"/>
</dbReference>
<feature type="region of interest" description="Disordered" evidence="1">
    <location>
        <begin position="14"/>
        <end position="42"/>
    </location>
</feature>
<evidence type="ECO:0000256" key="1">
    <source>
        <dbReference type="SAM" id="MobiDB-lite"/>
    </source>
</evidence>
<protein>
    <submittedName>
        <fullName evidence="2">Uncharacterized protein</fullName>
    </submittedName>
</protein>
<evidence type="ECO:0000313" key="2">
    <source>
        <dbReference type="EMBL" id="RJG25499.1"/>
    </source>
</evidence>
<proteinExistence type="predicted"/>
<gene>
    <name evidence="2" type="ORF">DQX05_05200</name>
</gene>
<comment type="caution">
    <text evidence="2">The sequence shown here is derived from an EMBL/GenBank/DDBJ whole genome shotgun (WGS) entry which is preliminary data.</text>
</comment>
<name>A0A3A3GLC6_PANTH</name>
<accession>A0A3A3GLC6</accession>